<dbReference type="Pfam" id="PF18765">
    <property type="entry name" value="Polbeta"/>
    <property type="match status" value="1"/>
</dbReference>
<dbReference type="InterPro" id="IPR041633">
    <property type="entry name" value="Polbeta"/>
</dbReference>
<evidence type="ECO:0000313" key="2">
    <source>
        <dbReference type="EMBL" id="BAS26129.1"/>
    </source>
</evidence>
<dbReference type="InterPro" id="IPR052930">
    <property type="entry name" value="TA_antitoxin_MntA"/>
</dbReference>
<dbReference type="EMBL" id="AP014924">
    <property type="protein sequence ID" value="BAS26129.1"/>
    <property type="molecule type" value="Genomic_DNA"/>
</dbReference>
<proteinExistence type="predicted"/>
<dbReference type="KEGG" id="lpil:LIP_0272"/>
<sequence>MLTPDPSRQSESATPPAGIDLHELAAFIAARLEGLPEVAGAYLFGSVLADFQPQSDIDVALIVDAATQRDLRRTLEVEAEAQLRLGRREDHPFHVTALDPNGWFFSFRVVHSGRLVYLADEERVTNFLEDVTRQHADLYPRYRRALEEVLEG</sequence>
<name>A0A0K2SH27_LIMPI</name>
<dbReference type="InterPro" id="IPR043519">
    <property type="entry name" value="NT_sf"/>
</dbReference>
<dbReference type="OrthoDB" id="1808348at2"/>
<dbReference type="CDD" id="cd05403">
    <property type="entry name" value="NT_KNTase_like"/>
    <property type="match status" value="1"/>
</dbReference>
<dbReference type="RefSeq" id="WP_068133305.1">
    <property type="nucleotide sequence ID" value="NZ_AP014924.1"/>
</dbReference>
<organism evidence="2 3">
    <name type="scientific">Limnochorda pilosa</name>
    <dbReference type="NCBI Taxonomy" id="1555112"/>
    <lineage>
        <taxon>Bacteria</taxon>
        <taxon>Bacillati</taxon>
        <taxon>Bacillota</taxon>
        <taxon>Limnochordia</taxon>
        <taxon>Limnochordales</taxon>
        <taxon>Limnochordaceae</taxon>
        <taxon>Limnochorda</taxon>
    </lineage>
</organism>
<gene>
    <name evidence="2" type="ORF">LIP_0272</name>
</gene>
<dbReference type="AlphaFoldDB" id="A0A0K2SH27"/>
<dbReference type="Gene3D" id="3.30.460.10">
    <property type="entry name" value="Beta Polymerase, domain 2"/>
    <property type="match status" value="1"/>
</dbReference>
<dbReference type="PANTHER" id="PTHR43852:SF3">
    <property type="entry name" value="NUCLEOTIDYLTRANSFERASE"/>
    <property type="match status" value="1"/>
</dbReference>
<accession>A0A0K2SH27</accession>
<dbReference type="PANTHER" id="PTHR43852">
    <property type="entry name" value="NUCLEOTIDYLTRANSFERASE"/>
    <property type="match status" value="1"/>
</dbReference>
<dbReference type="STRING" id="1555112.LIP_0272"/>
<evidence type="ECO:0000259" key="1">
    <source>
        <dbReference type="Pfam" id="PF18765"/>
    </source>
</evidence>
<reference evidence="3" key="1">
    <citation type="submission" date="2015-07" db="EMBL/GenBank/DDBJ databases">
        <title>Complete genome sequence and phylogenetic analysis of Limnochorda pilosa.</title>
        <authorList>
            <person name="Watanabe M."/>
            <person name="Kojima H."/>
            <person name="Fukui M."/>
        </authorList>
    </citation>
    <scope>NUCLEOTIDE SEQUENCE [LARGE SCALE GENOMIC DNA]</scope>
    <source>
        <strain evidence="3">HC45</strain>
    </source>
</reference>
<protein>
    <recommendedName>
        <fullName evidence="1">Polymerase beta nucleotidyltransferase domain-containing protein</fullName>
    </recommendedName>
</protein>
<reference evidence="3" key="2">
    <citation type="journal article" date="2016" name="Int. J. Syst. Evol. Microbiol.">
        <title>Complete genome sequence and cell structure of Limnochorda pilosa, a Gram-negative spore-former within the phylum Firmicutes.</title>
        <authorList>
            <person name="Watanabe M."/>
            <person name="Kojima H."/>
            <person name="Fukui M."/>
        </authorList>
    </citation>
    <scope>NUCLEOTIDE SEQUENCE [LARGE SCALE GENOMIC DNA]</scope>
    <source>
        <strain evidence="3">HC45</strain>
    </source>
</reference>
<dbReference type="Proteomes" id="UP000065807">
    <property type="component" value="Chromosome"/>
</dbReference>
<evidence type="ECO:0000313" key="3">
    <source>
        <dbReference type="Proteomes" id="UP000065807"/>
    </source>
</evidence>
<dbReference type="SUPFAM" id="SSF81301">
    <property type="entry name" value="Nucleotidyltransferase"/>
    <property type="match status" value="1"/>
</dbReference>
<feature type="domain" description="Polymerase beta nucleotidyltransferase" evidence="1">
    <location>
        <begin position="30"/>
        <end position="122"/>
    </location>
</feature>
<keyword evidence="3" id="KW-1185">Reference proteome</keyword>